<evidence type="ECO:0000259" key="2">
    <source>
        <dbReference type="Pfam" id="PF13556"/>
    </source>
</evidence>
<dbReference type="PANTHER" id="PTHR33744">
    <property type="entry name" value="CARBOHYDRATE DIACID REGULATOR"/>
    <property type="match status" value="1"/>
</dbReference>
<accession>A0A7Z0J8H7</accession>
<evidence type="ECO:0000313" key="5">
    <source>
        <dbReference type="EMBL" id="NYJ32419.1"/>
    </source>
</evidence>
<reference evidence="5 6" key="1">
    <citation type="submission" date="2020-07" db="EMBL/GenBank/DDBJ databases">
        <title>Sequencing the genomes of 1000 actinobacteria strains.</title>
        <authorList>
            <person name="Klenk H.-P."/>
        </authorList>
    </citation>
    <scope>NUCLEOTIDE SEQUENCE [LARGE SCALE GENOMIC DNA]</scope>
    <source>
        <strain evidence="5 6">DSM 44442</strain>
    </source>
</reference>
<dbReference type="Pfam" id="PF14361">
    <property type="entry name" value="RsbRD_N"/>
    <property type="match status" value="1"/>
</dbReference>
<evidence type="ECO:0000259" key="4">
    <source>
        <dbReference type="Pfam" id="PF17853"/>
    </source>
</evidence>
<evidence type="ECO:0000259" key="3">
    <source>
        <dbReference type="Pfam" id="PF14361"/>
    </source>
</evidence>
<comment type="similarity">
    <text evidence="1">Belongs to the CdaR family.</text>
</comment>
<gene>
    <name evidence="5" type="ORF">HNR10_000300</name>
</gene>
<dbReference type="InterPro" id="IPR051448">
    <property type="entry name" value="CdaR-like_regulators"/>
</dbReference>
<dbReference type="Proteomes" id="UP000572051">
    <property type="component" value="Unassembled WGS sequence"/>
</dbReference>
<dbReference type="AlphaFoldDB" id="A0A7Z0J8H7"/>
<sequence>MEPDLRRVVEVLEPSMERITLDAVDHIWDQVPAYRASADPRLRAELAHHVGQVFHALVTSVKEDRFVRPSDFPSTAEHARSRVRQGVSLSDFLQAFRIGQLTLWEGVSAATRDDPRAREAAMSLVGRVMHLIEVGSSVAAEAYLDAQQHEVAELDRLRRDVFEDLLAGHEIPPGPKRSLLSSAGLDPAVGLVVATALPVAPLPDQHTLPDVAAALRGAFAQRTPGLTVVRQQEVTTLAPADARSAGAVVERLRRALDELGHAGVHLAVGLSAVHADVAAVPEAYTEACTARDGLGGAAGLVPLPLMSTFDYLVLRDDATARRLVRPELRRFVEEDLSRGGALVETVLAYAAHDLRARAMAEAMHLHVNTAYYRLDRIAERTGCDLRAFADLLELVIAIRLLSGGHRVAGAFGGGGGDAATGAG</sequence>
<dbReference type="Gene3D" id="1.10.10.2840">
    <property type="entry name" value="PucR C-terminal helix-turn-helix domain"/>
    <property type="match status" value="1"/>
</dbReference>
<dbReference type="InterPro" id="IPR025736">
    <property type="entry name" value="PucR_C-HTH_dom"/>
</dbReference>
<dbReference type="Pfam" id="PF13556">
    <property type="entry name" value="HTH_30"/>
    <property type="match status" value="1"/>
</dbReference>
<dbReference type="PANTHER" id="PTHR33744:SF15">
    <property type="entry name" value="CARBOHYDRATE DIACID REGULATOR"/>
    <property type="match status" value="1"/>
</dbReference>
<feature type="domain" description="RsbT co-antagonist protein RsbRD N-terminal" evidence="3">
    <location>
        <begin position="18"/>
        <end position="158"/>
    </location>
</feature>
<proteinExistence type="inferred from homology"/>
<dbReference type="InterPro" id="IPR042070">
    <property type="entry name" value="PucR_C-HTH_sf"/>
</dbReference>
<evidence type="ECO:0008006" key="7">
    <source>
        <dbReference type="Google" id="ProtNLM"/>
    </source>
</evidence>
<name>A0A7Z0J8H7_9ACTN</name>
<dbReference type="EMBL" id="JACCFS010000001">
    <property type="protein sequence ID" value="NYJ32419.1"/>
    <property type="molecule type" value="Genomic_DNA"/>
</dbReference>
<evidence type="ECO:0000256" key="1">
    <source>
        <dbReference type="ARBA" id="ARBA00006754"/>
    </source>
</evidence>
<comment type="caution">
    <text evidence="5">The sequence shown here is derived from an EMBL/GenBank/DDBJ whole genome shotgun (WGS) entry which is preliminary data.</text>
</comment>
<dbReference type="InterPro" id="IPR025751">
    <property type="entry name" value="RsbRD_N_dom"/>
</dbReference>
<keyword evidence="6" id="KW-1185">Reference proteome</keyword>
<feature type="domain" description="CdaR GGDEF-like" evidence="4">
    <location>
        <begin position="181"/>
        <end position="291"/>
    </location>
</feature>
<dbReference type="InterPro" id="IPR041522">
    <property type="entry name" value="CdaR_GGDEF"/>
</dbReference>
<feature type="domain" description="PucR C-terminal helix-turn-helix" evidence="2">
    <location>
        <begin position="342"/>
        <end position="399"/>
    </location>
</feature>
<organism evidence="5 6">
    <name type="scientific">Nocardiopsis aegyptia</name>
    <dbReference type="NCBI Taxonomy" id="220378"/>
    <lineage>
        <taxon>Bacteria</taxon>
        <taxon>Bacillati</taxon>
        <taxon>Actinomycetota</taxon>
        <taxon>Actinomycetes</taxon>
        <taxon>Streptosporangiales</taxon>
        <taxon>Nocardiopsidaceae</taxon>
        <taxon>Nocardiopsis</taxon>
    </lineage>
</organism>
<dbReference type="RefSeq" id="WP_179820224.1">
    <property type="nucleotide sequence ID" value="NZ_JACCFS010000001.1"/>
</dbReference>
<evidence type="ECO:0000313" key="6">
    <source>
        <dbReference type="Proteomes" id="UP000572051"/>
    </source>
</evidence>
<protein>
    <recommendedName>
        <fullName evidence="7">PucR family transcriptional regulator</fullName>
    </recommendedName>
</protein>
<dbReference type="Pfam" id="PF17853">
    <property type="entry name" value="GGDEF_2"/>
    <property type="match status" value="1"/>
</dbReference>